<evidence type="ECO:0000256" key="8">
    <source>
        <dbReference type="SAM" id="MobiDB-lite"/>
    </source>
</evidence>
<evidence type="ECO:0008006" key="12">
    <source>
        <dbReference type="Google" id="ProtNLM"/>
    </source>
</evidence>
<accession>A0A7S4NJ44</accession>
<dbReference type="Gene3D" id="3.40.390.10">
    <property type="entry name" value="Collagenase (Catalytic Domain)"/>
    <property type="match status" value="1"/>
</dbReference>
<dbReference type="InterPro" id="IPR000718">
    <property type="entry name" value="Peptidase_M13"/>
</dbReference>
<dbReference type="InterPro" id="IPR018497">
    <property type="entry name" value="Peptidase_M13_C"/>
</dbReference>
<comment type="cofactor">
    <cofactor evidence="1">
        <name>Zn(2+)</name>
        <dbReference type="ChEBI" id="CHEBI:29105"/>
    </cofactor>
</comment>
<evidence type="ECO:0000256" key="2">
    <source>
        <dbReference type="ARBA" id="ARBA00007357"/>
    </source>
</evidence>
<evidence type="ECO:0000256" key="4">
    <source>
        <dbReference type="ARBA" id="ARBA00022723"/>
    </source>
</evidence>
<dbReference type="InterPro" id="IPR008753">
    <property type="entry name" value="Peptidase_M13_N"/>
</dbReference>
<keyword evidence="3" id="KW-0645">Protease</keyword>
<organism evidence="11">
    <name type="scientific">Guillardia theta</name>
    <name type="common">Cryptophyte</name>
    <name type="synonym">Cryptomonas phi</name>
    <dbReference type="NCBI Taxonomy" id="55529"/>
    <lineage>
        <taxon>Eukaryota</taxon>
        <taxon>Cryptophyceae</taxon>
        <taxon>Pyrenomonadales</taxon>
        <taxon>Geminigeraceae</taxon>
        <taxon>Guillardia</taxon>
    </lineage>
</organism>
<dbReference type="Pfam" id="PF05649">
    <property type="entry name" value="Peptidase_M13_N"/>
    <property type="match status" value="1"/>
</dbReference>
<dbReference type="PROSITE" id="PS51885">
    <property type="entry name" value="NEPRILYSIN"/>
    <property type="match status" value="1"/>
</dbReference>
<dbReference type="InterPro" id="IPR024079">
    <property type="entry name" value="MetalloPept_cat_dom_sf"/>
</dbReference>
<keyword evidence="5" id="KW-0378">Hydrolase</keyword>
<dbReference type="GO" id="GO:0004222">
    <property type="term" value="F:metalloendopeptidase activity"/>
    <property type="evidence" value="ECO:0007669"/>
    <property type="project" value="InterPro"/>
</dbReference>
<evidence type="ECO:0000256" key="7">
    <source>
        <dbReference type="ARBA" id="ARBA00023049"/>
    </source>
</evidence>
<keyword evidence="7" id="KW-0482">Metalloprotease</keyword>
<keyword evidence="6" id="KW-0862">Zinc</keyword>
<evidence type="ECO:0000256" key="6">
    <source>
        <dbReference type="ARBA" id="ARBA00022833"/>
    </source>
</evidence>
<evidence type="ECO:0000313" key="11">
    <source>
        <dbReference type="EMBL" id="CAE2291064.1"/>
    </source>
</evidence>
<evidence type="ECO:0000256" key="1">
    <source>
        <dbReference type="ARBA" id="ARBA00001947"/>
    </source>
</evidence>
<dbReference type="Gene3D" id="1.10.1380.10">
    <property type="entry name" value="Neutral endopeptidase , domain2"/>
    <property type="match status" value="1"/>
</dbReference>
<dbReference type="SUPFAM" id="SSF55486">
    <property type="entry name" value="Metalloproteases ('zincins'), catalytic domain"/>
    <property type="match status" value="1"/>
</dbReference>
<feature type="region of interest" description="Disordered" evidence="8">
    <location>
        <begin position="1"/>
        <end position="25"/>
    </location>
</feature>
<dbReference type="CDD" id="cd08662">
    <property type="entry name" value="M13"/>
    <property type="match status" value="1"/>
</dbReference>
<feature type="domain" description="Peptidase M13 C-terminal" evidence="9">
    <location>
        <begin position="549"/>
        <end position="742"/>
    </location>
</feature>
<dbReference type="PANTHER" id="PTHR11733:SF167">
    <property type="entry name" value="FI17812P1-RELATED"/>
    <property type="match status" value="1"/>
</dbReference>
<dbReference type="Pfam" id="PF01431">
    <property type="entry name" value="Peptidase_M13"/>
    <property type="match status" value="1"/>
</dbReference>
<feature type="domain" description="Peptidase M13 N-terminal" evidence="10">
    <location>
        <begin position="118"/>
        <end position="490"/>
    </location>
</feature>
<proteinExistence type="inferred from homology"/>
<dbReference type="AlphaFoldDB" id="A0A7S4NJ44"/>
<dbReference type="EMBL" id="HBKN01014394">
    <property type="protein sequence ID" value="CAE2291064.1"/>
    <property type="molecule type" value="Transcribed_RNA"/>
</dbReference>
<dbReference type="InterPro" id="IPR042089">
    <property type="entry name" value="Peptidase_M13_dom_2"/>
</dbReference>
<comment type="similarity">
    <text evidence="2">Belongs to the peptidase M13 family.</text>
</comment>
<evidence type="ECO:0000259" key="9">
    <source>
        <dbReference type="Pfam" id="PF01431"/>
    </source>
</evidence>
<name>A0A7S4NJ44_GUITH</name>
<evidence type="ECO:0000256" key="5">
    <source>
        <dbReference type="ARBA" id="ARBA00022801"/>
    </source>
</evidence>
<dbReference type="GO" id="GO:0016485">
    <property type="term" value="P:protein processing"/>
    <property type="evidence" value="ECO:0007669"/>
    <property type="project" value="TreeGrafter"/>
</dbReference>
<gene>
    <name evidence="11" type="ORF">GTHE00462_LOCUS11201</name>
</gene>
<evidence type="ECO:0000259" key="10">
    <source>
        <dbReference type="Pfam" id="PF05649"/>
    </source>
</evidence>
<protein>
    <recommendedName>
        <fullName evidence="12">Endothelin-converting enzyme 1</fullName>
    </recommendedName>
</protein>
<dbReference type="GO" id="GO:0005886">
    <property type="term" value="C:plasma membrane"/>
    <property type="evidence" value="ECO:0007669"/>
    <property type="project" value="TreeGrafter"/>
</dbReference>
<reference evidence="11" key="1">
    <citation type="submission" date="2021-01" db="EMBL/GenBank/DDBJ databases">
        <authorList>
            <person name="Corre E."/>
            <person name="Pelletier E."/>
            <person name="Niang G."/>
            <person name="Scheremetjew M."/>
            <person name="Finn R."/>
            <person name="Kale V."/>
            <person name="Holt S."/>
            <person name="Cochrane G."/>
            <person name="Meng A."/>
            <person name="Brown T."/>
            <person name="Cohen L."/>
        </authorList>
    </citation>
    <scope>NUCLEOTIDE SEQUENCE</scope>
    <source>
        <strain evidence="11">CCMP 2712</strain>
    </source>
</reference>
<dbReference type="GO" id="GO:0046872">
    <property type="term" value="F:metal ion binding"/>
    <property type="evidence" value="ECO:0007669"/>
    <property type="project" value="UniProtKB-KW"/>
</dbReference>
<dbReference type="PANTHER" id="PTHR11733">
    <property type="entry name" value="ZINC METALLOPROTEASE FAMILY M13 NEPRILYSIN-RELATED"/>
    <property type="match status" value="1"/>
</dbReference>
<sequence length="743" mass="83786">MEGERTLLLVGDDGGEESGRREGGRGVGRWISRNCCSGRIPVLACSIVVALFVGALHLLPEDASHQTFSRAKGKATGQQLKHADHAHVRAPRSSTISSSMLSKIPSDMRASINSSADPCTDFYEFSCGQWLEETSIPSWQSSWAKQWDGVTTDVEHETVKALQKDAGPAGTFFRSCMDTATIQKLGNAPLKPWMNGVELVKDHASFMRSLANFALSDMTVFFGWWVDADSIDSSINSFFIAQGGITMPDRSYYIDPSKSMAKKRLAFKTMVLNIMQLSGRTRSEAVEDANNVMELETAIARAMKDNAAERDEHGERMRVSELQQLVSSIDWKSWLKMLGCPDVGSGKGRHLIVKNKEFLTKVGELMKTSSYDKIRSYLRWQAVYSFAPYLSFPFEDELVRYNNEIYGISKLPPRWRKCFFSTGEAMDMHVSRVFVNHYFPESSRRHALDMLMQIREQFNQTLQKKEWMDEAARVKAVYKLQHMFLEVGHPSVWPPSAFQDFKSFGGIRDNTYFDNIVATNAFDVQNALSRLGKKVDRRRWGSSSATDVNSYYSRKVNGIFIPAGILQPPFYSPTQAIARNYGSVGSICGHEMTHGFDDIGREYDADGNRNGWWDEQVVKNFKERAKCISELFSSYEVDGKHVNGELTLGEAIADSGGLKFSWESFLHAYQPSHTDRMLFFIAMGQTWCEKLKPQGAKASLLTDQHPPSKFRVIGTLSQFAPFAETFRCPVGSPMNPARRCHLW</sequence>
<keyword evidence="4" id="KW-0479">Metal-binding</keyword>
<feature type="region of interest" description="Disordered" evidence="8">
    <location>
        <begin position="69"/>
        <end position="92"/>
    </location>
</feature>
<dbReference type="PRINTS" id="PR00786">
    <property type="entry name" value="NEPRILYSIN"/>
</dbReference>
<evidence type="ECO:0000256" key="3">
    <source>
        <dbReference type="ARBA" id="ARBA00022670"/>
    </source>
</evidence>